<name>A0A438FKU3_VITVI</name>
<evidence type="ECO:0000313" key="2">
    <source>
        <dbReference type="Proteomes" id="UP000288805"/>
    </source>
</evidence>
<dbReference type="Gene3D" id="3.80.10.10">
    <property type="entry name" value="Ribonuclease Inhibitor"/>
    <property type="match status" value="1"/>
</dbReference>
<dbReference type="EMBL" id="QGNW01000848">
    <property type="protein sequence ID" value="RVW60629.1"/>
    <property type="molecule type" value="Genomic_DNA"/>
</dbReference>
<sequence length="212" mass="22974">MITNALAYLHPLQTASKLFKKGVLLASLSSPEAEFVGVLVYIPATIVQLSVKGMKQLKVLDFYGIHFPSLPSSLQCLTNLLTLCLNGCKLGDIDDSSEAVGFESFFRTKSPPDVISSLDLTKLINFCFEEKPVLSKPVSTIVGPSTPLLNQPYIYVVYNVLRGSHVTGDQGWPTSAFLGRQPLVTIEIIPTRFGTEFASTNSGKLLSTGTCI</sequence>
<evidence type="ECO:0000313" key="1">
    <source>
        <dbReference type="EMBL" id="RVW60629.1"/>
    </source>
</evidence>
<reference evidence="1 2" key="1">
    <citation type="journal article" date="2018" name="PLoS Genet.">
        <title>Population sequencing reveals clonal diversity and ancestral inbreeding in the grapevine cultivar Chardonnay.</title>
        <authorList>
            <person name="Roach M.J."/>
            <person name="Johnson D.L."/>
            <person name="Bohlmann J."/>
            <person name="van Vuuren H.J."/>
            <person name="Jones S.J."/>
            <person name="Pretorius I.S."/>
            <person name="Schmidt S.A."/>
            <person name="Borneman A.R."/>
        </authorList>
    </citation>
    <scope>NUCLEOTIDE SEQUENCE [LARGE SCALE GENOMIC DNA]</scope>
    <source>
        <strain evidence="2">cv. Chardonnay</strain>
        <tissue evidence="1">Leaf</tissue>
    </source>
</reference>
<proteinExistence type="predicted"/>
<dbReference type="InterPro" id="IPR032675">
    <property type="entry name" value="LRR_dom_sf"/>
</dbReference>
<accession>A0A438FKU3</accession>
<organism evidence="1 2">
    <name type="scientific">Vitis vinifera</name>
    <name type="common">Grape</name>
    <dbReference type="NCBI Taxonomy" id="29760"/>
    <lineage>
        <taxon>Eukaryota</taxon>
        <taxon>Viridiplantae</taxon>
        <taxon>Streptophyta</taxon>
        <taxon>Embryophyta</taxon>
        <taxon>Tracheophyta</taxon>
        <taxon>Spermatophyta</taxon>
        <taxon>Magnoliopsida</taxon>
        <taxon>eudicotyledons</taxon>
        <taxon>Gunneridae</taxon>
        <taxon>Pentapetalae</taxon>
        <taxon>rosids</taxon>
        <taxon>Vitales</taxon>
        <taxon>Vitaceae</taxon>
        <taxon>Viteae</taxon>
        <taxon>Vitis</taxon>
    </lineage>
</organism>
<dbReference type="SUPFAM" id="SSF52047">
    <property type="entry name" value="RNI-like"/>
    <property type="match status" value="1"/>
</dbReference>
<comment type="caution">
    <text evidence="1">The sequence shown here is derived from an EMBL/GenBank/DDBJ whole genome shotgun (WGS) entry which is preliminary data.</text>
</comment>
<protein>
    <submittedName>
        <fullName evidence="1">Uncharacterized protein</fullName>
    </submittedName>
</protein>
<dbReference type="Proteomes" id="UP000288805">
    <property type="component" value="Unassembled WGS sequence"/>
</dbReference>
<gene>
    <name evidence="1" type="ORF">CK203_048851</name>
</gene>
<dbReference type="AlphaFoldDB" id="A0A438FKU3"/>